<reference evidence="2 3" key="1">
    <citation type="journal article" date="2012" name="Genome Biol.">
        <title>Sequencing three crocodilian genomes to illuminate the evolution of archosaurs and amniotes.</title>
        <authorList>
            <person name="St John J.A."/>
            <person name="Braun E.L."/>
            <person name="Isberg S.R."/>
            <person name="Miles L.G."/>
            <person name="Chong A.Y."/>
            <person name="Gongora J."/>
            <person name="Dalzell P."/>
            <person name="Moran C."/>
            <person name="Bed'hom B."/>
            <person name="Abzhanov A."/>
            <person name="Burgess S.C."/>
            <person name="Cooksey A.M."/>
            <person name="Castoe T.A."/>
            <person name="Crawford N.G."/>
            <person name="Densmore L.D."/>
            <person name="Drew J.C."/>
            <person name="Edwards S.V."/>
            <person name="Faircloth B.C."/>
            <person name="Fujita M.K."/>
            <person name="Greenwold M.J."/>
            <person name="Hoffmann F.G."/>
            <person name="Howard J.M."/>
            <person name="Iguchi T."/>
            <person name="Janes D.E."/>
            <person name="Khan S.Y."/>
            <person name="Kohno S."/>
            <person name="de Koning A.J."/>
            <person name="Lance S.L."/>
            <person name="McCarthy F.M."/>
            <person name="McCormack J.E."/>
            <person name="Merchant M.E."/>
            <person name="Peterson D.G."/>
            <person name="Pollock D.D."/>
            <person name="Pourmand N."/>
            <person name="Raney B.J."/>
            <person name="Roessler K.A."/>
            <person name="Sanford J.R."/>
            <person name="Sawyer R.H."/>
            <person name="Schmidt C.J."/>
            <person name="Triplett E.W."/>
            <person name="Tuberville T.D."/>
            <person name="Venegas-Anaya M."/>
            <person name="Howard J.T."/>
            <person name="Jarvis E.D."/>
            <person name="Guillette L.J.Jr."/>
            <person name="Glenn T.C."/>
            <person name="Green R.E."/>
            <person name="Ray D.A."/>
        </authorList>
    </citation>
    <scope>NUCLEOTIDE SEQUENCE [LARGE SCALE GENOMIC DNA]</scope>
    <source>
        <strain evidence="2">KSC_2009_1</strain>
    </source>
</reference>
<comment type="caution">
    <text evidence="2">The sequence shown here is derived from an EMBL/GenBank/DDBJ whole genome shotgun (WGS) entry which is preliminary data.</text>
</comment>
<sequence length="69" mass="7829">MVHKLWTIVSPDSQTATLIMEHEESTSQQVTVLCFKKKKSLETSTAYVNGHWPHPDKSRRAVYGTGDQL</sequence>
<dbReference type="AlphaFoldDB" id="A0A151PFH3"/>
<proteinExistence type="predicted"/>
<evidence type="ECO:0000313" key="3">
    <source>
        <dbReference type="Proteomes" id="UP000050525"/>
    </source>
</evidence>
<dbReference type="Proteomes" id="UP000050525">
    <property type="component" value="Unassembled WGS sequence"/>
</dbReference>
<keyword evidence="3" id="KW-1185">Reference proteome</keyword>
<dbReference type="EMBL" id="AKHW03000416">
    <property type="protein sequence ID" value="KYO47525.1"/>
    <property type="molecule type" value="Genomic_DNA"/>
</dbReference>
<gene>
    <name evidence="2" type="ORF">Y1Q_0019649</name>
</gene>
<protein>
    <submittedName>
        <fullName evidence="2">Uncharacterized protein</fullName>
    </submittedName>
</protein>
<evidence type="ECO:0000313" key="2">
    <source>
        <dbReference type="EMBL" id="KYO47525.1"/>
    </source>
</evidence>
<name>A0A151PFH3_ALLMI</name>
<accession>A0A151PFH3</accession>
<feature type="region of interest" description="Disordered" evidence="1">
    <location>
        <begin position="50"/>
        <end position="69"/>
    </location>
</feature>
<organism evidence="2 3">
    <name type="scientific">Alligator mississippiensis</name>
    <name type="common">American alligator</name>
    <dbReference type="NCBI Taxonomy" id="8496"/>
    <lineage>
        <taxon>Eukaryota</taxon>
        <taxon>Metazoa</taxon>
        <taxon>Chordata</taxon>
        <taxon>Craniata</taxon>
        <taxon>Vertebrata</taxon>
        <taxon>Euteleostomi</taxon>
        <taxon>Archelosauria</taxon>
        <taxon>Archosauria</taxon>
        <taxon>Crocodylia</taxon>
        <taxon>Alligatoridae</taxon>
        <taxon>Alligatorinae</taxon>
        <taxon>Alligator</taxon>
    </lineage>
</organism>
<evidence type="ECO:0000256" key="1">
    <source>
        <dbReference type="SAM" id="MobiDB-lite"/>
    </source>
</evidence>